<dbReference type="PANTHER" id="PTHR10746:SF6">
    <property type="entry name" value="LARGE RIBOSOMAL SUBUNIT PROTEIN UL4M"/>
    <property type="match status" value="1"/>
</dbReference>
<dbReference type="GO" id="GO:0005840">
    <property type="term" value="C:ribosome"/>
    <property type="evidence" value="ECO:0007669"/>
    <property type="project" value="UniProtKB-KW"/>
</dbReference>
<dbReference type="EMBL" id="UINC01000965">
    <property type="protein sequence ID" value="SUZ65691.1"/>
    <property type="molecule type" value="Genomic_DNA"/>
</dbReference>
<dbReference type="SUPFAM" id="SSF52166">
    <property type="entry name" value="Ribosomal protein L4"/>
    <property type="match status" value="1"/>
</dbReference>
<gene>
    <name evidence="5" type="ORF">METZ01_LOCUS18545</name>
</gene>
<dbReference type="InterPro" id="IPR002136">
    <property type="entry name" value="Ribosomal_uL4"/>
</dbReference>
<keyword evidence="2" id="KW-0689">Ribosomal protein</keyword>
<sequence length="208" mass="22344">MKLNVVKIDGSKAGDLTAEKSVFGIAPNAAVVRQAILAELTNMRQGTHATKNRAMVNGGGRKPWKQKGRGAARAGTTRSPIWRGGGVVFGPEPHGYSKKIPKKVGKLARRSLLSSKAADGSLLIIDELKMESHKTSEFVTILKNLGLDGKKVTILVTGSDLNLDRATRNLKNVYLVEASKASAYDLIDCEIILIDKASIAVLTDILKQ</sequence>
<evidence type="ECO:0000256" key="1">
    <source>
        <dbReference type="ARBA" id="ARBA00010528"/>
    </source>
</evidence>
<feature type="region of interest" description="Disordered" evidence="4">
    <location>
        <begin position="53"/>
        <end position="76"/>
    </location>
</feature>
<evidence type="ECO:0000256" key="2">
    <source>
        <dbReference type="ARBA" id="ARBA00022980"/>
    </source>
</evidence>
<dbReference type="GO" id="GO:1990904">
    <property type="term" value="C:ribonucleoprotein complex"/>
    <property type="evidence" value="ECO:0007669"/>
    <property type="project" value="UniProtKB-KW"/>
</dbReference>
<dbReference type="InterPro" id="IPR013005">
    <property type="entry name" value="Ribosomal_uL4-like"/>
</dbReference>
<dbReference type="InterPro" id="IPR023574">
    <property type="entry name" value="Ribosomal_uL4_dom_sf"/>
</dbReference>
<reference evidence="5" key="1">
    <citation type="submission" date="2018-05" db="EMBL/GenBank/DDBJ databases">
        <authorList>
            <person name="Lanie J.A."/>
            <person name="Ng W.-L."/>
            <person name="Kazmierczak K.M."/>
            <person name="Andrzejewski T.M."/>
            <person name="Davidsen T.M."/>
            <person name="Wayne K.J."/>
            <person name="Tettelin H."/>
            <person name="Glass J.I."/>
            <person name="Rusch D."/>
            <person name="Podicherti R."/>
            <person name="Tsui H.-C.T."/>
            <person name="Winkler M.E."/>
        </authorList>
    </citation>
    <scope>NUCLEOTIDE SEQUENCE</scope>
</reference>
<evidence type="ECO:0000256" key="4">
    <source>
        <dbReference type="SAM" id="MobiDB-lite"/>
    </source>
</evidence>
<keyword evidence="3" id="KW-0687">Ribonucleoprotein</keyword>
<evidence type="ECO:0000313" key="5">
    <source>
        <dbReference type="EMBL" id="SUZ65691.1"/>
    </source>
</evidence>
<dbReference type="Pfam" id="PF00573">
    <property type="entry name" value="Ribosomal_L4"/>
    <property type="match status" value="1"/>
</dbReference>
<dbReference type="Gene3D" id="3.40.1370.10">
    <property type="match status" value="1"/>
</dbReference>
<evidence type="ECO:0000256" key="3">
    <source>
        <dbReference type="ARBA" id="ARBA00023274"/>
    </source>
</evidence>
<evidence type="ECO:0008006" key="6">
    <source>
        <dbReference type="Google" id="ProtNLM"/>
    </source>
</evidence>
<name>A0A381PFB1_9ZZZZ</name>
<dbReference type="HAMAP" id="MF_01328_B">
    <property type="entry name" value="Ribosomal_uL4_B"/>
    <property type="match status" value="1"/>
</dbReference>
<organism evidence="5">
    <name type="scientific">marine metagenome</name>
    <dbReference type="NCBI Taxonomy" id="408172"/>
    <lineage>
        <taxon>unclassified sequences</taxon>
        <taxon>metagenomes</taxon>
        <taxon>ecological metagenomes</taxon>
    </lineage>
</organism>
<protein>
    <recommendedName>
        <fullName evidence="6">50S ribosomal protein L4</fullName>
    </recommendedName>
</protein>
<dbReference type="GO" id="GO:0003735">
    <property type="term" value="F:structural constituent of ribosome"/>
    <property type="evidence" value="ECO:0007669"/>
    <property type="project" value="InterPro"/>
</dbReference>
<dbReference type="AlphaFoldDB" id="A0A381PFB1"/>
<proteinExistence type="inferred from homology"/>
<dbReference type="GO" id="GO:0006412">
    <property type="term" value="P:translation"/>
    <property type="evidence" value="ECO:0007669"/>
    <property type="project" value="InterPro"/>
</dbReference>
<dbReference type="NCBIfam" id="TIGR03953">
    <property type="entry name" value="rplD_bact"/>
    <property type="match status" value="1"/>
</dbReference>
<accession>A0A381PFB1</accession>
<dbReference type="PANTHER" id="PTHR10746">
    <property type="entry name" value="50S RIBOSOMAL PROTEIN L4"/>
    <property type="match status" value="1"/>
</dbReference>
<comment type="similarity">
    <text evidence="1">Belongs to the universal ribosomal protein uL4 family.</text>
</comment>